<evidence type="ECO:0000259" key="2">
    <source>
        <dbReference type="Pfam" id="PF05299"/>
    </source>
</evidence>
<keyword evidence="5" id="KW-1185">Reference proteome</keyword>
<dbReference type="InterPro" id="IPR040756">
    <property type="entry name" value="Peptidase_M61_N"/>
</dbReference>
<dbReference type="InterPro" id="IPR024191">
    <property type="entry name" value="Peptidase_M61"/>
</dbReference>
<proteinExistence type="predicted"/>
<reference evidence="4 5" key="1">
    <citation type="submission" date="2024-04" db="EMBL/GenBank/DDBJ databases">
        <title>Novel species of the genus Ideonella isolated from streams.</title>
        <authorList>
            <person name="Lu H."/>
        </authorList>
    </citation>
    <scope>NUCLEOTIDE SEQUENCE [LARGE SCALE GENOMIC DNA]</scope>
    <source>
        <strain evidence="4 5">LYT19W</strain>
    </source>
</reference>
<dbReference type="Gene3D" id="2.60.40.3650">
    <property type="match status" value="1"/>
</dbReference>
<protein>
    <submittedName>
        <fullName evidence="4">Peptidase M61</fullName>
    </submittedName>
</protein>
<dbReference type="Proteomes" id="UP001379945">
    <property type="component" value="Unassembled WGS sequence"/>
</dbReference>
<gene>
    <name evidence="4" type="ORF">AACH00_18520</name>
</gene>
<dbReference type="Pfam" id="PF05299">
    <property type="entry name" value="Peptidase_M61"/>
    <property type="match status" value="1"/>
</dbReference>
<evidence type="ECO:0000259" key="3">
    <source>
        <dbReference type="Pfam" id="PF17899"/>
    </source>
</evidence>
<evidence type="ECO:0000313" key="5">
    <source>
        <dbReference type="Proteomes" id="UP001379945"/>
    </source>
</evidence>
<feature type="chain" id="PRO_5046120401" evidence="1">
    <location>
        <begin position="36"/>
        <end position="674"/>
    </location>
</feature>
<dbReference type="SUPFAM" id="SSF50156">
    <property type="entry name" value="PDZ domain-like"/>
    <property type="match status" value="1"/>
</dbReference>
<dbReference type="InterPro" id="IPR036034">
    <property type="entry name" value="PDZ_sf"/>
</dbReference>
<accession>A0ABU9C8Z6</accession>
<dbReference type="PIRSF" id="PIRSF016493">
    <property type="entry name" value="Glycyl_aminpptds"/>
    <property type="match status" value="1"/>
</dbReference>
<sequence length="674" mass="74251">MPRSVTHKVFWRRGLAAPCAVALIGALTGAVPAQAAPTAPTLLPLPPAIPAPVNQAWPGVLQLEVDASDLDHRVQQVRLTVPVKRPGERLTLLYPRWLPGTHSASGDVNQLAGLIVRAGGKTLAWERDTVDAHAFHVDVPAGVKQLQLEYQHLSPVNRSNGRVAVSPAIVGVQWNQVMLYPAGHYASAIQVQARLKLPAGWQQGSALRGLDGKPTQPGTDGWVRYAPASLETLVDSPVFAGRHFKRLELDEPGTPNPVALNMVADEAEQLEATPEQVQAHRDLVTQAHKLFGARHFRQYDFLFAQSREFGGIGLEHQESSENGVRPGYFKDWDKRQGSRELLPHEFVHSWNGKFRRPADLWTPQYNLPMRNSLLWLYEGQTQFWGHVLAARSGLSTPEQSRDRLANTIAWLDARAGRLWRNLQDTTNEGTMGARGRGKDWGDWQRGADYYDEATLIWLDADTLIREKTAERQSMDDFARAFFGTPHASAADGAVQPLTYRFDDIVATLNTVAPNDWAAFLRQRLDRTGTGAPLDGLARSGWKLVWRETESKFARGSGGGGDDAERSQDLSWSLGVRVAADGKLDAVAWDSPAFKAGLAPGMQIVAVQMASYKPERLAAAITANKDGKQPVALLVKQGELYRQVSIDWRGGLRYPALERIAGTPDRLGSLYAPRP</sequence>
<comment type="caution">
    <text evidence="4">The sequence shown here is derived from an EMBL/GenBank/DDBJ whole genome shotgun (WGS) entry which is preliminary data.</text>
</comment>
<dbReference type="InterPro" id="IPR027268">
    <property type="entry name" value="Peptidase_M4/M1_CTD_sf"/>
</dbReference>
<feature type="domain" description="Peptidase M61 catalytic" evidence="2">
    <location>
        <begin position="339"/>
        <end position="456"/>
    </location>
</feature>
<dbReference type="EMBL" id="JBBUTI010000016">
    <property type="protein sequence ID" value="MEK8048354.1"/>
    <property type="molecule type" value="Genomic_DNA"/>
</dbReference>
<evidence type="ECO:0000256" key="1">
    <source>
        <dbReference type="SAM" id="SignalP"/>
    </source>
</evidence>
<dbReference type="Pfam" id="PF17899">
    <property type="entry name" value="Peptidase_M61_N"/>
    <property type="match status" value="1"/>
</dbReference>
<dbReference type="InterPro" id="IPR007963">
    <property type="entry name" value="Peptidase_M61_catalytic"/>
</dbReference>
<feature type="domain" description="Peptidase M61 N-terminal" evidence="3">
    <location>
        <begin position="63"/>
        <end position="242"/>
    </location>
</feature>
<evidence type="ECO:0000313" key="4">
    <source>
        <dbReference type="EMBL" id="MEK8048354.1"/>
    </source>
</evidence>
<feature type="signal peptide" evidence="1">
    <location>
        <begin position="1"/>
        <end position="35"/>
    </location>
</feature>
<dbReference type="RefSeq" id="WP_341400666.1">
    <property type="nucleotide sequence ID" value="NZ_JBBUTI010000016.1"/>
</dbReference>
<dbReference type="Gene3D" id="1.10.390.10">
    <property type="entry name" value="Neutral Protease Domain 2"/>
    <property type="match status" value="1"/>
</dbReference>
<name>A0ABU9C8Z6_9BURK</name>
<organism evidence="4 5">
    <name type="scientific">Ideonella margarita</name>
    <dbReference type="NCBI Taxonomy" id="2984191"/>
    <lineage>
        <taxon>Bacteria</taxon>
        <taxon>Pseudomonadati</taxon>
        <taxon>Pseudomonadota</taxon>
        <taxon>Betaproteobacteria</taxon>
        <taxon>Burkholderiales</taxon>
        <taxon>Sphaerotilaceae</taxon>
        <taxon>Ideonella</taxon>
    </lineage>
</organism>
<keyword evidence="1" id="KW-0732">Signal</keyword>